<feature type="transmembrane region" description="Helical" evidence="1">
    <location>
        <begin position="59"/>
        <end position="79"/>
    </location>
</feature>
<keyword evidence="1" id="KW-1133">Transmembrane helix</keyword>
<protein>
    <submittedName>
        <fullName evidence="2">Uncharacterized protein</fullName>
    </submittedName>
</protein>
<dbReference type="AlphaFoldDB" id="E6QLW7"/>
<sequence>MANVRKSRSVIKTILGTLIVELGIGVPLYIAWIVTRIWFETGRLTVAPDRVMGFFLAHQGAYMIAVVWFVIVFAFALVAPREN</sequence>
<accession>E6QLW7</accession>
<feature type="transmembrane region" description="Helical" evidence="1">
    <location>
        <begin position="14"/>
        <end position="39"/>
    </location>
</feature>
<comment type="caution">
    <text evidence="2">The sequence shown here is derived from an EMBL/GenBank/DDBJ whole genome shotgun (WGS) entry which is preliminary data.</text>
</comment>
<evidence type="ECO:0000256" key="1">
    <source>
        <dbReference type="SAM" id="Phobius"/>
    </source>
</evidence>
<gene>
    <name evidence="2" type="ORF">CARN6_1685</name>
</gene>
<proteinExistence type="predicted"/>
<evidence type="ECO:0000313" key="2">
    <source>
        <dbReference type="EMBL" id="CBI08238.1"/>
    </source>
</evidence>
<reference evidence="2" key="1">
    <citation type="submission" date="2009-10" db="EMBL/GenBank/DDBJ databases">
        <title>Diversity of trophic interactions inside an arsenic-rich microbial ecosystem.</title>
        <authorList>
            <person name="Bertin P.N."/>
            <person name="Heinrich-Salmeron A."/>
            <person name="Pelletier E."/>
            <person name="Goulhen-Chollet F."/>
            <person name="Arsene-Ploetze F."/>
            <person name="Gallien S."/>
            <person name="Calteau A."/>
            <person name="Vallenet D."/>
            <person name="Casiot C."/>
            <person name="Chane-Woon-Ming B."/>
            <person name="Giloteaux L."/>
            <person name="Barakat M."/>
            <person name="Bonnefoy V."/>
            <person name="Bruneel O."/>
            <person name="Chandler M."/>
            <person name="Cleiss J."/>
            <person name="Duran R."/>
            <person name="Elbaz-Poulichet F."/>
            <person name="Fonknechten N."/>
            <person name="Lauga B."/>
            <person name="Mornico D."/>
            <person name="Ortet P."/>
            <person name="Schaeffer C."/>
            <person name="Siguier P."/>
            <person name="Alexander Thil Smith A."/>
            <person name="Van Dorsselaer A."/>
            <person name="Weissenbach J."/>
            <person name="Medigue C."/>
            <person name="Le Paslier D."/>
        </authorList>
    </citation>
    <scope>NUCLEOTIDE SEQUENCE</scope>
</reference>
<keyword evidence="1" id="KW-0472">Membrane</keyword>
<dbReference type="EMBL" id="CABQ01000196">
    <property type="protein sequence ID" value="CBI08238.1"/>
    <property type="molecule type" value="Genomic_DNA"/>
</dbReference>
<name>E6QLW7_9ZZZZ</name>
<keyword evidence="1" id="KW-0812">Transmembrane</keyword>
<organism evidence="2">
    <name type="scientific">mine drainage metagenome</name>
    <dbReference type="NCBI Taxonomy" id="410659"/>
    <lineage>
        <taxon>unclassified sequences</taxon>
        <taxon>metagenomes</taxon>
        <taxon>ecological metagenomes</taxon>
    </lineage>
</organism>